<evidence type="ECO:0000313" key="1">
    <source>
        <dbReference type="EMBL" id="GHO43534.1"/>
    </source>
</evidence>
<accession>A0A8J3I0Y8</accession>
<dbReference type="AlphaFoldDB" id="A0A8J3I0Y8"/>
<gene>
    <name evidence="1" type="ORF">KSX_16970</name>
</gene>
<evidence type="ECO:0000313" key="2">
    <source>
        <dbReference type="Proteomes" id="UP000612362"/>
    </source>
</evidence>
<sequence length="96" mass="10520">MLGGIMKKWQFLALAAAGVVVGVLTNTTTHHALRERNLARYSEGQLRKTLSDLSDLPLGSEAQDMIEKALQARPELPGRRTVGEAVRDIVSLLDPR</sequence>
<keyword evidence="2" id="KW-1185">Reference proteome</keyword>
<dbReference type="EMBL" id="BNJF01000001">
    <property type="protein sequence ID" value="GHO43534.1"/>
    <property type="molecule type" value="Genomic_DNA"/>
</dbReference>
<proteinExistence type="predicted"/>
<reference evidence="1" key="1">
    <citation type="submission" date="2020-10" db="EMBL/GenBank/DDBJ databases">
        <title>Taxonomic study of unclassified bacteria belonging to the class Ktedonobacteria.</title>
        <authorList>
            <person name="Yabe S."/>
            <person name="Wang C.M."/>
            <person name="Zheng Y."/>
            <person name="Sakai Y."/>
            <person name="Cavaletti L."/>
            <person name="Monciardini P."/>
            <person name="Donadio S."/>
        </authorList>
    </citation>
    <scope>NUCLEOTIDE SEQUENCE</scope>
    <source>
        <strain evidence="1">SOSP1-1</strain>
    </source>
</reference>
<dbReference type="Proteomes" id="UP000612362">
    <property type="component" value="Unassembled WGS sequence"/>
</dbReference>
<protein>
    <submittedName>
        <fullName evidence="1">Uncharacterized protein</fullName>
    </submittedName>
</protein>
<comment type="caution">
    <text evidence="1">The sequence shown here is derived from an EMBL/GenBank/DDBJ whole genome shotgun (WGS) entry which is preliminary data.</text>
</comment>
<organism evidence="1 2">
    <name type="scientific">Ktedonospora formicarum</name>
    <dbReference type="NCBI Taxonomy" id="2778364"/>
    <lineage>
        <taxon>Bacteria</taxon>
        <taxon>Bacillati</taxon>
        <taxon>Chloroflexota</taxon>
        <taxon>Ktedonobacteria</taxon>
        <taxon>Ktedonobacterales</taxon>
        <taxon>Ktedonobacteraceae</taxon>
        <taxon>Ktedonospora</taxon>
    </lineage>
</organism>
<name>A0A8J3I0Y8_9CHLR</name>